<dbReference type="Gene3D" id="1.10.4200.10">
    <property type="entry name" value="Triphosphoribosyl-dephospho-CoA protein"/>
    <property type="match status" value="1"/>
</dbReference>
<dbReference type="AlphaFoldDB" id="A0A2Z2MTA3"/>
<sequence>MERWRIIRAFTLGPLLEAALPKPGNVSRFRDFDDLTFYHFLFAETSVLGVYYEAIKTAELLRKGILEPREAGIGELIKRAVQASREAQDANPNFGIIALSIPLIMGLGIGRNMLDAREKAKLLIDESTVRDTMELYRAIRIANPKGIPSGVKYDVYSDDSFRELFQDGVNLSRLAEVSCEREMIFCEWLKEYELSYSTFGRLYELIKELPLEEAVLRAFLELLAHNLDTLIVRKAGIEEARLVQENAGKVLEGKMGIEEFDAFMRDKGDLRNPGSLADIMAVSLSLLVLRGLRVEMRNGKVWGVIGRP</sequence>
<dbReference type="Proteomes" id="UP000250272">
    <property type="component" value="Chromosome"/>
</dbReference>
<keyword evidence="2" id="KW-1185">Reference proteome</keyword>
<keyword evidence="1" id="KW-0808">Transferase</keyword>
<dbReference type="RefSeq" id="WP_088865192.1">
    <property type="nucleotide sequence ID" value="NZ_CP015101.1"/>
</dbReference>
<dbReference type="Pfam" id="PF01874">
    <property type="entry name" value="CitG"/>
    <property type="match status" value="1"/>
</dbReference>
<dbReference type="InterPro" id="IPR002736">
    <property type="entry name" value="CitG"/>
</dbReference>
<organism evidence="1 2">
    <name type="scientific">Thermococcus barossii</name>
    <dbReference type="NCBI Taxonomy" id="54077"/>
    <lineage>
        <taxon>Archaea</taxon>
        <taxon>Methanobacteriati</taxon>
        <taxon>Methanobacteriota</taxon>
        <taxon>Thermococci</taxon>
        <taxon>Thermococcales</taxon>
        <taxon>Thermococcaceae</taxon>
        <taxon>Thermococcus</taxon>
    </lineage>
</organism>
<name>A0A2Z2MTA3_9EURY</name>
<dbReference type="GeneID" id="33326573"/>
<dbReference type="PANTHER" id="PTHR42280">
    <property type="entry name" value="CITG FAMILY PROTEIN"/>
    <property type="match status" value="1"/>
</dbReference>
<protein>
    <submittedName>
        <fullName evidence="1">Apo-citrate lyase phosphoribosyl-dephospho-CoA transferase</fullName>
    </submittedName>
</protein>
<evidence type="ECO:0000313" key="2">
    <source>
        <dbReference type="Proteomes" id="UP000250272"/>
    </source>
</evidence>
<dbReference type="GO" id="GO:0016829">
    <property type="term" value="F:lyase activity"/>
    <property type="evidence" value="ECO:0007669"/>
    <property type="project" value="UniProtKB-KW"/>
</dbReference>
<dbReference type="KEGG" id="tbs:A3L01_07315"/>
<accession>A0A2Z2MTA3</accession>
<proteinExistence type="predicted"/>
<dbReference type="EMBL" id="CP015101">
    <property type="protein sequence ID" value="ASJ05188.1"/>
    <property type="molecule type" value="Genomic_DNA"/>
</dbReference>
<keyword evidence="1" id="KW-0456">Lyase</keyword>
<reference evidence="1 2" key="1">
    <citation type="submission" date="2016-04" db="EMBL/GenBank/DDBJ databases">
        <title>Complete genome sequence of Thermococcus barossii type strain SHCK-94.</title>
        <authorList>
            <person name="Oger P.M."/>
        </authorList>
    </citation>
    <scope>NUCLEOTIDE SEQUENCE [LARGE SCALE GENOMIC DNA]</scope>
    <source>
        <strain evidence="1 2">SHCK-94</strain>
    </source>
</reference>
<dbReference type="OrthoDB" id="85890at2157"/>
<dbReference type="GO" id="GO:0005524">
    <property type="term" value="F:ATP binding"/>
    <property type="evidence" value="ECO:0007669"/>
    <property type="project" value="InterPro"/>
</dbReference>
<dbReference type="PANTHER" id="PTHR42280:SF1">
    <property type="entry name" value="CITG FAMILY PROTEIN"/>
    <property type="match status" value="1"/>
</dbReference>
<evidence type="ECO:0000313" key="1">
    <source>
        <dbReference type="EMBL" id="ASJ05188.1"/>
    </source>
</evidence>
<gene>
    <name evidence="1" type="ORF">A3L01_07315</name>
</gene>
<dbReference type="GO" id="GO:0046917">
    <property type="term" value="F:triphosphoribosyl-dephospho-CoA synthase activity"/>
    <property type="evidence" value="ECO:0007669"/>
    <property type="project" value="InterPro"/>
</dbReference>